<keyword evidence="2" id="KW-1185">Reference proteome</keyword>
<protein>
    <submittedName>
        <fullName evidence="1">Uncharacterized protein</fullName>
    </submittedName>
</protein>
<reference evidence="1 2" key="1">
    <citation type="journal article" date="2022" name="Int. J. Syst. Evol. Microbiol.">
        <title>Neobacillus kokaensis sp. nov., isolated from soil.</title>
        <authorList>
            <person name="Yuki K."/>
            <person name="Matsubara H."/>
            <person name="Yamaguchi S."/>
        </authorList>
    </citation>
    <scope>NUCLEOTIDE SEQUENCE [LARGE SCALE GENOMIC DNA]</scope>
    <source>
        <strain evidence="1 2">LOB 377</strain>
    </source>
</reference>
<gene>
    <name evidence="1" type="ORF">AM1BK_21170</name>
</gene>
<name>A0ABQ3N1Y1_9BACI</name>
<organism evidence="1 2">
    <name type="scientific">Neobacillus kokaensis</name>
    <dbReference type="NCBI Taxonomy" id="2759023"/>
    <lineage>
        <taxon>Bacteria</taxon>
        <taxon>Bacillati</taxon>
        <taxon>Bacillota</taxon>
        <taxon>Bacilli</taxon>
        <taxon>Bacillales</taxon>
        <taxon>Bacillaceae</taxon>
        <taxon>Neobacillus</taxon>
    </lineage>
</organism>
<proteinExistence type="predicted"/>
<dbReference type="EMBL" id="BNDS01000007">
    <property type="protein sequence ID" value="GHH98574.1"/>
    <property type="molecule type" value="Genomic_DNA"/>
</dbReference>
<evidence type="ECO:0000313" key="1">
    <source>
        <dbReference type="EMBL" id="GHH98574.1"/>
    </source>
</evidence>
<comment type="caution">
    <text evidence="1">The sequence shown here is derived from an EMBL/GenBank/DDBJ whole genome shotgun (WGS) entry which is preliminary data.</text>
</comment>
<evidence type="ECO:0000313" key="2">
    <source>
        <dbReference type="Proteomes" id="UP000637074"/>
    </source>
</evidence>
<dbReference type="Proteomes" id="UP000637074">
    <property type="component" value="Unassembled WGS sequence"/>
</dbReference>
<sequence>MQTMINNHKRVKRMSICPVCNGLQEVLLTCSNCGEPMMESGRVMDYYDDYSPYMEIDIMKMEDGYPDTYSGHKCPHLYRCTICQKEEIVFIKE</sequence>
<accession>A0ABQ3N1Y1</accession>